<dbReference type="Pfam" id="PF04548">
    <property type="entry name" value="AIG1"/>
    <property type="match status" value="1"/>
</dbReference>
<evidence type="ECO:0000313" key="7">
    <source>
        <dbReference type="Proteomes" id="UP000472267"/>
    </source>
</evidence>
<feature type="region of interest" description="Disordered" evidence="4">
    <location>
        <begin position="196"/>
        <end position="216"/>
    </location>
</feature>
<evidence type="ECO:0000259" key="5">
    <source>
        <dbReference type="Pfam" id="PF04548"/>
    </source>
</evidence>
<sequence length="216" mass="24656">ESSKFPKGGLRIVLIGGRKLTGKPSHKSATGNIILGQNVFDTSKRTAKSVVRQQEVHGRHVTVVEWHYPVENTPKLDQIEIKNSVYLCPPGPHVFLLVIPVYVRLPQIFRASLEEHLKLLTAMFWKHTIVLFTRGDWLGVKTVEERIASEGGLEWLVNKCGNRYHVLNNMDRSDEMQVKEFLEKIEEMWAGNEDPQYELDNATKTEAGKEAVEQRV</sequence>
<feature type="compositionally biased region" description="Basic and acidic residues" evidence="4">
    <location>
        <begin position="201"/>
        <end position="216"/>
    </location>
</feature>
<dbReference type="Gene3D" id="3.40.50.300">
    <property type="entry name" value="P-loop containing nucleotide triphosphate hydrolases"/>
    <property type="match status" value="1"/>
</dbReference>
<dbReference type="PANTHER" id="PTHR10903:SF107">
    <property type="entry name" value="GTPASE IMAP FAMILY MEMBER 4-LIKE-RELATED"/>
    <property type="match status" value="1"/>
</dbReference>
<reference evidence="6" key="2">
    <citation type="submission" date="2025-08" db="UniProtKB">
        <authorList>
            <consortium name="Ensembl"/>
        </authorList>
    </citation>
    <scope>IDENTIFICATION</scope>
</reference>
<reference evidence="6" key="1">
    <citation type="submission" date="2019-06" db="EMBL/GenBank/DDBJ databases">
        <authorList>
            <consortium name="Wellcome Sanger Institute Data Sharing"/>
        </authorList>
    </citation>
    <scope>NUCLEOTIDE SEQUENCE [LARGE SCALE GENOMIC DNA]</scope>
</reference>
<accession>A0A672GSP4</accession>
<dbReference type="Proteomes" id="UP000472267">
    <property type="component" value="Chromosome 4"/>
</dbReference>
<dbReference type="OMA" id="QTEVCVM"/>
<dbReference type="InterPro" id="IPR027417">
    <property type="entry name" value="P-loop_NTPase"/>
</dbReference>
<keyword evidence="3" id="KW-0342">GTP-binding</keyword>
<dbReference type="SUPFAM" id="SSF52540">
    <property type="entry name" value="P-loop containing nucleoside triphosphate hydrolases"/>
    <property type="match status" value="1"/>
</dbReference>
<dbReference type="InParanoid" id="A0A672GSP4"/>
<evidence type="ECO:0000256" key="2">
    <source>
        <dbReference type="ARBA" id="ARBA00022741"/>
    </source>
</evidence>
<dbReference type="PANTHER" id="PTHR10903">
    <property type="entry name" value="GTPASE, IMAP FAMILY MEMBER-RELATED"/>
    <property type="match status" value="1"/>
</dbReference>
<evidence type="ECO:0000256" key="1">
    <source>
        <dbReference type="ARBA" id="ARBA00008535"/>
    </source>
</evidence>
<dbReference type="AlphaFoldDB" id="A0A672GSP4"/>
<keyword evidence="7" id="KW-1185">Reference proteome</keyword>
<evidence type="ECO:0000256" key="4">
    <source>
        <dbReference type="SAM" id="MobiDB-lite"/>
    </source>
</evidence>
<dbReference type="Ensembl" id="ENSSFAT00005015026.1">
    <property type="protein sequence ID" value="ENSSFAP00005014424.1"/>
    <property type="gene ID" value="ENSSFAG00005007751.1"/>
</dbReference>
<keyword evidence="2" id="KW-0547">Nucleotide-binding</keyword>
<feature type="domain" description="AIG1-type G" evidence="5">
    <location>
        <begin position="11"/>
        <end position="212"/>
    </location>
</feature>
<evidence type="ECO:0000313" key="6">
    <source>
        <dbReference type="Ensembl" id="ENSSFAP00005014424.1"/>
    </source>
</evidence>
<dbReference type="InterPro" id="IPR045058">
    <property type="entry name" value="GIMA/IAN/Toc"/>
</dbReference>
<organism evidence="6 7">
    <name type="scientific">Salarias fasciatus</name>
    <name type="common">Jewelled blenny</name>
    <name type="synonym">Blennius fasciatus</name>
    <dbReference type="NCBI Taxonomy" id="181472"/>
    <lineage>
        <taxon>Eukaryota</taxon>
        <taxon>Metazoa</taxon>
        <taxon>Chordata</taxon>
        <taxon>Craniata</taxon>
        <taxon>Vertebrata</taxon>
        <taxon>Euteleostomi</taxon>
        <taxon>Actinopterygii</taxon>
        <taxon>Neopterygii</taxon>
        <taxon>Teleostei</taxon>
        <taxon>Neoteleostei</taxon>
        <taxon>Acanthomorphata</taxon>
        <taxon>Ovalentaria</taxon>
        <taxon>Blenniimorphae</taxon>
        <taxon>Blenniiformes</taxon>
        <taxon>Blennioidei</taxon>
        <taxon>Blenniidae</taxon>
        <taxon>Salariinae</taxon>
        <taxon>Salarias</taxon>
    </lineage>
</organism>
<protein>
    <recommendedName>
        <fullName evidence="5">AIG1-type G domain-containing protein</fullName>
    </recommendedName>
</protein>
<name>A0A672GSP4_SALFA</name>
<proteinExistence type="inferred from homology"/>
<comment type="similarity">
    <text evidence="1">Belongs to the TRAFAC class TrmE-Era-EngA-EngB-Septin-like GTPase superfamily. AIG1/Toc34/Toc159-like paraseptin GTPase family. IAN subfamily.</text>
</comment>
<dbReference type="GO" id="GO:0005525">
    <property type="term" value="F:GTP binding"/>
    <property type="evidence" value="ECO:0007669"/>
    <property type="project" value="UniProtKB-KW"/>
</dbReference>
<dbReference type="FunFam" id="3.40.50.300:FF:001809">
    <property type="entry name" value="Si:ch1073-365p7.2"/>
    <property type="match status" value="1"/>
</dbReference>
<reference evidence="6" key="3">
    <citation type="submission" date="2025-09" db="UniProtKB">
        <authorList>
            <consortium name="Ensembl"/>
        </authorList>
    </citation>
    <scope>IDENTIFICATION</scope>
</reference>
<evidence type="ECO:0000256" key="3">
    <source>
        <dbReference type="ARBA" id="ARBA00023134"/>
    </source>
</evidence>
<dbReference type="InterPro" id="IPR006703">
    <property type="entry name" value="G_AIG1"/>
</dbReference>